<accession>A0A6L2KRX6</accession>
<comment type="caution">
    <text evidence="2">The sequence shown here is derived from an EMBL/GenBank/DDBJ whole genome shotgun (WGS) entry which is preliminary data.</text>
</comment>
<name>A0A6L2KRX6_TANCI</name>
<keyword evidence="1" id="KW-0175">Coiled coil</keyword>
<organism evidence="2">
    <name type="scientific">Tanacetum cinerariifolium</name>
    <name type="common">Dalmatian daisy</name>
    <name type="synonym">Chrysanthemum cinerariifolium</name>
    <dbReference type="NCBI Taxonomy" id="118510"/>
    <lineage>
        <taxon>Eukaryota</taxon>
        <taxon>Viridiplantae</taxon>
        <taxon>Streptophyta</taxon>
        <taxon>Embryophyta</taxon>
        <taxon>Tracheophyta</taxon>
        <taxon>Spermatophyta</taxon>
        <taxon>Magnoliopsida</taxon>
        <taxon>eudicotyledons</taxon>
        <taxon>Gunneridae</taxon>
        <taxon>Pentapetalae</taxon>
        <taxon>asterids</taxon>
        <taxon>campanulids</taxon>
        <taxon>Asterales</taxon>
        <taxon>Asteraceae</taxon>
        <taxon>Asteroideae</taxon>
        <taxon>Anthemideae</taxon>
        <taxon>Anthemidinae</taxon>
        <taxon>Tanacetum</taxon>
    </lineage>
</organism>
<feature type="coiled-coil region" evidence="1">
    <location>
        <begin position="55"/>
        <end position="82"/>
    </location>
</feature>
<dbReference type="EMBL" id="BKCJ010002863">
    <property type="protein sequence ID" value="GEU51417.1"/>
    <property type="molecule type" value="Genomic_DNA"/>
</dbReference>
<evidence type="ECO:0000313" key="2">
    <source>
        <dbReference type="EMBL" id="GEU51417.1"/>
    </source>
</evidence>
<protein>
    <submittedName>
        <fullName evidence="2">Uncharacterized protein</fullName>
    </submittedName>
</protein>
<reference evidence="2" key="1">
    <citation type="journal article" date="2019" name="Sci. Rep.">
        <title>Draft genome of Tanacetum cinerariifolium, the natural source of mosquito coil.</title>
        <authorList>
            <person name="Yamashiro T."/>
            <person name="Shiraishi A."/>
            <person name="Satake H."/>
            <person name="Nakayama K."/>
        </authorList>
    </citation>
    <scope>NUCLEOTIDE SEQUENCE</scope>
</reference>
<evidence type="ECO:0000256" key="1">
    <source>
        <dbReference type="SAM" id="Coils"/>
    </source>
</evidence>
<proteinExistence type="predicted"/>
<dbReference type="AlphaFoldDB" id="A0A6L2KRX6"/>
<sequence>MPAARLTPDDNEARSNWWISSKAYFDGFIGQVERVPFDLSRQNMYEIPSNIYREFDEQKREIKRNKKEVDNIKKEMRKFSQEMNVHLVRQENKEPIIVEQYYGLSDFSQFQSMQGGPSSFQEHVKTHISIWVRHRISKPQCRPNLVHMIGKDRCRRSRTLRIGNLNIPNRGKREQFPSKYKLTPFMEQPPTTILPQQRVNKTKNKGKKANLSPLNLGGAFEDDNVEENNHMNSWMELLIRRRNEKANWTVAYTAKYESGKAYEKCRDIPLEQRDLIEIFLKTKAELDYQMNNALLLKATKLEKQIRDKTAWIRGVDGVGEKLGVDEVPCEKVIVDKLPGELTSRPTHSSFYKKNPHP</sequence>
<gene>
    <name evidence="2" type="ORF">Tci_023395</name>
</gene>